<organism evidence="1 2">
    <name type="scientific">Dellaglioa algida DSM 15638</name>
    <dbReference type="NCBI Taxonomy" id="1423719"/>
    <lineage>
        <taxon>Bacteria</taxon>
        <taxon>Bacillati</taxon>
        <taxon>Bacillota</taxon>
        <taxon>Bacilli</taxon>
        <taxon>Lactobacillales</taxon>
        <taxon>Lactobacillaceae</taxon>
        <taxon>Dellaglioa</taxon>
    </lineage>
</organism>
<evidence type="ECO:0000313" key="1">
    <source>
        <dbReference type="EMBL" id="KRK46326.1"/>
    </source>
</evidence>
<proteinExistence type="predicted"/>
<sequence length="92" mass="10976">MNNKINYPLESHWTTDEIISVSEFYKSIELANSTGIDREELLYNYREFKKIVPSKMEEKQIGRAYEDESGFSIYRTIKFARENTRDTIKINQ</sequence>
<dbReference type="InterPro" id="IPR007920">
    <property type="entry name" value="UPF0223"/>
</dbReference>
<dbReference type="NCBIfam" id="NF003353">
    <property type="entry name" value="PRK04387.1"/>
    <property type="match status" value="1"/>
</dbReference>
<dbReference type="Proteomes" id="UP000051450">
    <property type="component" value="Unassembled WGS sequence"/>
</dbReference>
<keyword evidence="2" id="KW-1185">Reference proteome</keyword>
<dbReference type="PIRSF" id="PIRSF037260">
    <property type="entry name" value="UPF0223"/>
    <property type="match status" value="1"/>
</dbReference>
<dbReference type="EMBL" id="AZDI01000002">
    <property type="protein sequence ID" value="KRK46326.1"/>
    <property type="molecule type" value="Genomic_DNA"/>
</dbReference>
<gene>
    <name evidence="1" type="ORF">FC66_GL000829</name>
</gene>
<dbReference type="RefSeq" id="WP_057973896.1">
    <property type="nucleotide sequence ID" value="NZ_AZDI01000002.1"/>
</dbReference>
<reference evidence="1 2" key="1">
    <citation type="journal article" date="2015" name="Genome Announc.">
        <title>Expanding the biotechnology potential of lactobacilli through comparative genomics of 213 strains and associated genera.</title>
        <authorList>
            <person name="Sun Z."/>
            <person name="Harris H.M."/>
            <person name="McCann A."/>
            <person name="Guo C."/>
            <person name="Argimon S."/>
            <person name="Zhang W."/>
            <person name="Yang X."/>
            <person name="Jeffery I.B."/>
            <person name="Cooney J.C."/>
            <person name="Kagawa T.F."/>
            <person name="Liu W."/>
            <person name="Song Y."/>
            <person name="Salvetti E."/>
            <person name="Wrobel A."/>
            <person name="Rasinkangas P."/>
            <person name="Parkhill J."/>
            <person name="Rea M.C."/>
            <person name="O'Sullivan O."/>
            <person name="Ritari J."/>
            <person name="Douillard F.P."/>
            <person name="Paul Ross R."/>
            <person name="Yang R."/>
            <person name="Briner A.E."/>
            <person name="Felis G.E."/>
            <person name="de Vos W.M."/>
            <person name="Barrangou R."/>
            <person name="Klaenhammer T.R."/>
            <person name="Caufield P.W."/>
            <person name="Cui Y."/>
            <person name="Zhang H."/>
            <person name="O'Toole P.W."/>
        </authorList>
    </citation>
    <scope>NUCLEOTIDE SEQUENCE [LARGE SCALE GENOMIC DNA]</scope>
    <source>
        <strain evidence="1 2">DSM 15638</strain>
    </source>
</reference>
<accession>A0A0R1HIR8</accession>
<dbReference type="InterPro" id="IPR023324">
    <property type="entry name" value="BH2638-like_sf"/>
</dbReference>
<comment type="caution">
    <text evidence="1">The sequence shown here is derived from an EMBL/GenBank/DDBJ whole genome shotgun (WGS) entry which is preliminary data.</text>
</comment>
<protein>
    <submittedName>
        <fullName evidence="1">Uncharacterized protein</fullName>
    </submittedName>
</protein>
<dbReference type="Pfam" id="PF05256">
    <property type="entry name" value="UPF0223"/>
    <property type="match status" value="1"/>
</dbReference>
<dbReference type="SUPFAM" id="SSF158504">
    <property type="entry name" value="BH2638-like"/>
    <property type="match status" value="1"/>
</dbReference>
<name>A0A0R1HIR8_9LACO</name>
<dbReference type="AlphaFoldDB" id="A0A0R1HIR8"/>
<dbReference type="Gene3D" id="1.10.220.80">
    <property type="entry name" value="BH2638-like"/>
    <property type="match status" value="1"/>
</dbReference>
<evidence type="ECO:0000313" key="2">
    <source>
        <dbReference type="Proteomes" id="UP000051450"/>
    </source>
</evidence>
<dbReference type="PATRIC" id="fig|1423719.4.peg.841"/>
<dbReference type="STRING" id="1423719.FC66_GL000829"/>
<dbReference type="GeneID" id="83548402"/>
<dbReference type="OrthoDB" id="1649074at2"/>